<dbReference type="Gramene" id="OPUNC05G17560.2">
    <property type="protein sequence ID" value="OPUNC05G17560.2"/>
    <property type="gene ID" value="OPUNC05G17560"/>
</dbReference>
<feature type="region of interest" description="Disordered" evidence="1">
    <location>
        <begin position="58"/>
        <end position="120"/>
    </location>
</feature>
<evidence type="ECO:0000313" key="2">
    <source>
        <dbReference type="EnsemblPlants" id="OPUNC05G17560.2"/>
    </source>
</evidence>
<reference evidence="2" key="2">
    <citation type="submission" date="2018-05" db="EMBL/GenBank/DDBJ databases">
        <title>OpunRS2 (Oryza punctata Reference Sequence Version 2).</title>
        <authorList>
            <person name="Zhang J."/>
            <person name="Kudrna D."/>
            <person name="Lee S."/>
            <person name="Talag J."/>
            <person name="Welchert J."/>
            <person name="Wing R.A."/>
        </authorList>
    </citation>
    <scope>NUCLEOTIDE SEQUENCE [LARGE SCALE GENOMIC DNA]</scope>
</reference>
<dbReference type="EnsemblPlants" id="OPUNC05G17560.2">
    <property type="protein sequence ID" value="OPUNC05G17560.2"/>
    <property type="gene ID" value="OPUNC05G17560"/>
</dbReference>
<dbReference type="Proteomes" id="UP000026962">
    <property type="component" value="Chromosome 5"/>
</dbReference>
<reference evidence="2" key="1">
    <citation type="submission" date="2015-04" db="UniProtKB">
        <authorList>
            <consortium name="EnsemblPlants"/>
        </authorList>
    </citation>
    <scope>IDENTIFICATION</scope>
</reference>
<keyword evidence="3" id="KW-1185">Reference proteome</keyword>
<sequence length="252" mass="27634">FSTAPHSATPARPHPSPRLVFPTPALIVAPFTSTTTSSAAPLVLLRAAHDLRLDDRLHATTPRDPLPSSSASPPIFPRLSPRNRHHQSPPSTVVPSAGSSTAAPRRSLLSPAPQAPPPPLRRKLYRCCPLLHRIPLHRTIVRSSAISRPPPRRHRVRNAAESTSTAWSVSSTLPPPRNIFIYKSRPLLPADPDDQSLALARWLHLTRCHRPYNLLPLSLAASSRFSFPPLPVLYLCDGLGRRGSVKGSFFLF</sequence>
<feature type="compositionally biased region" description="Polar residues" evidence="1">
    <location>
        <begin position="88"/>
        <end position="102"/>
    </location>
</feature>
<protein>
    <submittedName>
        <fullName evidence="2">Uncharacterized protein</fullName>
    </submittedName>
</protein>
<feature type="region of interest" description="Disordered" evidence="1">
    <location>
        <begin position="1"/>
        <end position="20"/>
    </location>
</feature>
<dbReference type="AlphaFoldDB" id="A0A0E0L3N8"/>
<proteinExistence type="predicted"/>
<organism evidence="2">
    <name type="scientific">Oryza punctata</name>
    <name type="common">Red rice</name>
    <dbReference type="NCBI Taxonomy" id="4537"/>
    <lineage>
        <taxon>Eukaryota</taxon>
        <taxon>Viridiplantae</taxon>
        <taxon>Streptophyta</taxon>
        <taxon>Embryophyta</taxon>
        <taxon>Tracheophyta</taxon>
        <taxon>Spermatophyta</taxon>
        <taxon>Magnoliopsida</taxon>
        <taxon>Liliopsida</taxon>
        <taxon>Poales</taxon>
        <taxon>Poaceae</taxon>
        <taxon>BOP clade</taxon>
        <taxon>Oryzoideae</taxon>
        <taxon>Oryzeae</taxon>
        <taxon>Oryzinae</taxon>
        <taxon>Oryza</taxon>
    </lineage>
</organism>
<accession>A0A0E0L3N8</accession>
<dbReference type="OMA" id="TRCHRPY"/>
<dbReference type="HOGENOM" id="CLU_1105081_0_0_1"/>
<evidence type="ECO:0000256" key="1">
    <source>
        <dbReference type="SAM" id="MobiDB-lite"/>
    </source>
</evidence>
<evidence type="ECO:0000313" key="3">
    <source>
        <dbReference type="Proteomes" id="UP000026962"/>
    </source>
</evidence>
<name>A0A0E0L3N8_ORYPU</name>